<accession>A0A0L9V8A1</accession>
<dbReference type="Pfam" id="PF01397">
    <property type="entry name" value="Terpene_synth"/>
    <property type="match status" value="1"/>
</dbReference>
<evidence type="ECO:0000256" key="2">
    <source>
        <dbReference type="ARBA" id="ARBA00022723"/>
    </source>
</evidence>
<dbReference type="Proteomes" id="UP000053144">
    <property type="component" value="Chromosome 8"/>
</dbReference>
<dbReference type="PANTHER" id="PTHR31225">
    <property type="entry name" value="OS04G0344100 PROTEIN-RELATED"/>
    <property type="match status" value="1"/>
</dbReference>
<sequence>MVGLPTLKCFNHHETTILTFIMGTTLRRGRERLSSAEGESCWKNLEESKLAADLGEVRQRSSGVAAASLRKVDSSEVLGVHPEVRQRTSRALLHSRLLGVSDNLRRSANYKPNIWKHHFLQSLHSKYNKEEFVMVLNKLVMEVKSLFARETNILKQLELVDWIQKLGLANHFQKEINGFLESIHAYVKTSHVNTSEEQDLHVSALCFRLLRNHGYAVLPDMLSKFLDKNGKVKRTISSHAGDVKHVLELLEASHLGLEGEKILDKAKICAISSLKDAFSLSSINKDQLSDTVDAERVVHSLELSSHWRVQWFEVKWHVKQYSKEKNMNPVLLELSKLNFNMIQSTLQLELKELSRWWENLGIKEELSFARNRLVESFMCAAGVAFEPKHKSIRKWLTKVIVFVLVIDDVYDIHASFQELKPFTMAFERWDDTEVVEELPTYMKTCVHALKDVTNEIAYEIGGENNFHLVLHYLKKAWIEFCKALYEEAKWYNKGYIPSLQKYLSNAWISSSGPVILLHSYLGTMYQVNDSMEHFVQTYEDLVYNVSLVIRLCNDLGTTVVYNQSLLA</sequence>
<evidence type="ECO:0000313" key="6">
    <source>
        <dbReference type="EMBL" id="KOM51223.1"/>
    </source>
</evidence>
<dbReference type="Gene3D" id="1.50.10.130">
    <property type="entry name" value="Terpene synthase, N-terminal domain"/>
    <property type="match status" value="1"/>
</dbReference>
<evidence type="ECO:0000256" key="3">
    <source>
        <dbReference type="ARBA" id="ARBA00022842"/>
    </source>
</evidence>
<dbReference type="Gramene" id="KOM51223">
    <property type="protein sequence ID" value="KOM51223"/>
    <property type="gene ID" value="LR48_Vigan08g205000"/>
</dbReference>
<dbReference type="GO" id="GO:0000287">
    <property type="term" value="F:magnesium ion binding"/>
    <property type="evidence" value="ECO:0007669"/>
    <property type="project" value="InterPro"/>
</dbReference>
<proteinExistence type="predicted"/>
<dbReference type="SUPFAM" id="SSF48239">
    <property type="entry name" value="Terpenoid cyclases/Protein prenyltransferases"/>
    <property type="match status" value="1"/>
</dbReference>
<evidence type="ECO:0000259" key="4">
    <source>
        <dbReference type="Pfam" id="PF01397"/>
    </source>
</evidence>
<evidence type="ECO:0000313" key="7">
    <source>
        <dbReference type="Proteomes" id="UP000053144"/>
    </source>
</evidence>
<reference evidence="7" key="1">
    <citation type="journal article" date="2015" name="Proc. Natl. Acad. Sci. U.S.A.">
        <title>Genome sequencing of adzuki bean (Vigna angularis) provides insight into high starch and low fat accumulation and domestication.</title>
        <authorList>
            <person name="Yang K."/>
            <person name="Tian Z."/>
            <person name="Chen C."/>
            <person name="Luo L."/>
            <person name="Zhao B."/>
            <person name="Wang Z."/>
            <person name="Yu L."/>
            <person name="Li Y."/>
            <person name="Sun Y."/>
            <person name="Li W."/>
            <person name="Chen Y."/>
            <person name="Li Y."/>
            <person name="Zhang Y."/>
            <person name="Ai D."/>
            <person name="Zhao J."/>
            <person name="Shang C."/>
            <person name="Ma Y."/>
            <person name="Wu B."/>
            <person name="Wang M."/>
            <person name="Gao L."/>
            <person name="Sun D."/>
            <person name="Zhang P."/>
            <person name="Guo F."/>
            <person name="Wang W."/>
            <person name="Li Y."/>
            <person name="Wang J."/>
            <person name="Varshney R.K."/>
            <person name="Wang J."/>
            <person name="Ling H.Q."/>
            <person name="Wan P."/>
        </authorList>
    </citation>
    <scope>NUCLEOTIDE SEQUENCE</scope>
    <source>
        <strain evidence="7">cv. Jingnong 6</strain>
    </source>
</reference>
<comment type="cofactor">
    <cofactor evidence="1">
        <name>Mg(2+)</name>
        <dbReference type="ChEBI" id="CHEBI:18420"/>
    </cofactor>
</comment>
<evidence type="ECO:0008006" key="8">
    <source>
        <dbReference type="Google" id="ProtNLM"/>
    </source>
</evidence>
<gene>
    <name evidence="6" type="ORF">LR48_Vigan08g205000</name>
</gene>
<dbReference type="STRING" id="3914.A0A0L9V8A1"/>
<dbReference type="GO" id="GO:0010333">
    <property type="term" value="F:terpene synthase activity"/>
    <property type="evidence" value="ECO:0007669"/>
    <property type="project" value="InterPro"/>
</dbReference>
<evidence type="ECO:0000256" key="1">
    <source>
        <dbReference type="ARBA" id="ARBA00001946"/>
    </source>
</evidence>
<feature type="domain" description="Terpene synthase metal-binding" evidence="5">
    <location>
        <begin position="359"/>
        <end position="558"/>
    </location>
</feature>
<dbReference type="PANTHER" id="PTHR31225:SF94">
    <property type="entry name" value="ALPHA-FARNESENE SYNTHASE"/>
    <property type="match status" value="1"/>
</dbReference>
<dbReference type="GO" id="GO:0016114">
    <property type="term" value="P:terpenoid biosynthetic process"/>
    <property type="evidence" value="ECO:0007669"/>
    <property type="project" value="InterPro"/>
</dbReference>
<dbReference type="InterPro" id="IPR036965">
    <property type="entry name" value="Terpene_synth_N_sf"/>
</dbReference>
<dbReference type="EMBL" id="CM003378">
    <property type="protein sequence ID" value="KOM51223.1"/>
    <property type="molecule type" value="Genomic_DNA"/>
</dbReference>
<dbReference type="InterPro" id="IPR050148">
    <property type="entry name" value="Terpene_synthase-like"/>
</dbReference>
<dbReference type="SFLD" id="SFLDS00005">
    <property type="entry name" value="Isoprenoid_Synthase_Type_I"/>
    <property type="match status" value="1"/>
</dbReference>
<dbReference type="InterPro" id="IPR034741">
    <property type="entry name" value="Terpene_cyclase-like_1_C"/>
</dbReference>
<feature type="domain" description="Terpene synthase N-terminal" evidence="4">
    <location>
        <begin position="114"/>
        <end position="292"/>
    </location>
</feature>
<dbReference type="InterPro" id="IPR008930">
    <property type="entry name" value="Terpenoid_cyclase/PrenylTrfase"/>
</dbReference>
<evidence type="ECO:0000259" key="5">
    <source>
        <dbReference type="Pfam" id="PF03936"/>
    </source>
</evidence>
<dbReference type="InterPro" id="IPR005630">
    <property type="entry name" value="Terpene_synthase_metal-bd"/>
</dbReference>
<dbReference type="Pfam" id="PF03936">
    <property type="entry name" value="Terpene_synth_C"/>
    <property type="match status" value="1"/>
</dbReference>
<dbReference type="OMA" id="VKWRITM"/>
<keyword evidence="3" id="KW-0460">Magnesium</keyword>
<name>A0A0L9V8A1_PHAAN</name>
<organism evidence="6 7">
    <name type="scientific">Phaseolus angularis</name>
    <name type="common">Azuki bean</name>
    <name type="synonym">Vigna angularis</name>
    <dbReference type="NCBI Taxonomy" id="3914"/>
    <lineage>
        <taxon>Eukaryota</taxon>
        <taxon>Viridiplantae</taxon>
        <taxon>Streptophyta</taxon>
        <taxon>Embryophyta</taxon>
        <taxon>Tracheophyta</taxon>
        <taxon>Spermatophyta</taxon>
        <taxon>Magnoliopsida</taxon>
        <taxon>eudicotyledons</taxon>
        <taxon>Gunneridae</taxon>
        <taxon>Pentapetalae</taxon>
        <taxon>rosids</taxon>
        <taxon>fabids</taxon>
        <taxon>Fabales</taxon>
        <taxon>Fabaceae</taxon>
        <taxon>Papilionoideae</taxon>
        <taxon>50 kb inversion clade</taxon>
        <taxon>NPAAA clade</taxon>
        <taxon>indigoferoid/millettioid clade</taxon>
        <taxon>Phaseoleae</taxon>
        <taxon>Vigna</taxon>
    </lineage>
</organism>
<keyword evidence="2" id="KW-0479">Metal-binding</keyword>
<protein>
    <recommendedName>
        <fullName evidence="8">Terpene synthase metal-binding domain-containing protein</fullName>
    </recommendedName>
</protein>
<dbReference type="InterPro" id="IPR008949">
    <property type="entry name" value="Isoprenoid_synthase_dom_sf"/>
</dbReference>
<dbReference type="Gene3D" id="1.10.600.10">
    <property type="entry name" value="Farnesyl Diphosphate Synthase"/>
    <property type="match status" value="1"/>
</dbReference>
<dbReference type="SFLD" id="SFLDG01019">
    <property type="entry name" value="Terpene_Cyclase_Like_1_C_Termi"/>
    <property type="match status" value="1"/>
</dbReference>
<dbReference type="InterPro" id="IPR001906">
    <property type="entry name" value="Terpene_synth_N"/>
</dbReference>
<dbReference type="SUPFAM" id="SSF48576">
    <property type="entry name" value="Terpenoid synthases"/>
    <property type="match status" value="1"/>
</dbReference>
<dbReference type="AlphaFoldDB" id="A0A0L9V8A1"/>